<dbReference type="Proteomes" id="UP000559256">
    <property type="component" value="Unassembled WGS sequence"/>
</dbReference>
<feature type="compositionally biased region" description="Acidic residues" evidence="1">
    <location>
        <begin position="197"/>
        <end position="209"/>
    </location>
</feature>
<evidence type="ECO:0000313" key="3">
    <source>
        <dbReference type="Proteomes" id="UP000559256"/>
    </source>
</evidence>
<evidence type="ECO:0000313" key="2">
    <source>
        <dbReference type="EMBL" id="KAF5345176.1"/>
    </source>
</evidence>
<dbReference type="AlphaFoldDB" id="A0A8H5FQ97"/>
<dbReference type="InterPro" id="IPR011990">
    <property type="entry name" value="TPR-like_helical_dom_sf"/>
</dbReference>
<comment type="caution">
    <text evidence="2">The sequence shown here is derived from an EMBL/GenBank/DDBJ whole genome shotgun (WGS) entry which is preliminary data.</text>
</comment>
<keyword evidence="3" id="KW-1185">Reference proteome</keyword>
<organism evidence="2 3">
    <name type="scientific">Tetrapyrgos nigripes</name>
    <dbReference type="NCBI Taxonomy" id="182062"/>
    <lineage>
        <taxon>Eukaryota</taxon>
        <taxon>Fungi</taxon>
        <taxon>Dikarya</taxon>
        <taxon>Basidiomycota</taxon>
        <taxon>Agaricomycotina</taxon>
        <taxon>Agaricomycetes</taxon>
        <taxon>Agaricomycetidae</taxon>
        <taxon>Agaricales</taxon>
        <taxon>Marasmiineae</taxon>
        <taxon>Marasmiaceae</taxon>
        <taxon>Tetrapyrgos</taxon>
    </lineage>
</organism>
<sequence length="217" mass="24679">MATWKIFSHLQIEHEQNTAWKMFWDKHRVLSLSDKCTGMQRMALQALTHLEQVRVQFEQLGRRLELGRCLFFLARTYQEHPALAPDSLSIALRLANEALDIFRQHEDKQYSAALRTALQALDSAKSLGDSNGVSQALYQNGDILFRMGDYEGAQDALRKSLIALEGVADSSVKTWTKEKCNEVLAMIEEQSRSTYCNEEEAESEGESEEEFIHGSTC</sequence>
<feature type="region of interest" description="Disordered" evidence="1">
    <location>
        <begin position="195"/>
        <end position="217"/>
    </location>
</feature>
<dbReference type="EMBL" id="JAACJM010000114">
    <property type="protein sequence ID" value="KAF5345176.1"/>
    <property type="molecule type" value="Genomic_DNA"/>
</dbReference>
<protein>
    <submittedName>
        <fullName evidence="2">Uncharacterized protein</fullName>
    </submittedName>
</protein>
<reference evidence="2 3" key="1">
    <citation type="journal article" date="2020" name="ISME J.">
        <title>Uncovering the hidden diversity of litter-decomposition mechanisms in mushroom-forming fungi.</title>
        <authorList>
            <person name="Floudas D."/>
            <person name="Bentzer J."/>
            <person name="Ahren D."/>
            <person name="Johansson T."/>
            <person name="Persson P."/>
            <person name="Tunlid A."/>
        </authorList>
    </citation>
    <scope>NUCLEOTIDE SEQUENCE [LARGE SCALE GENOMIC DNA]</scope>
    <source>
        <strain evidence="2 3">CBS 291.85</strain>
    </source>
</reference>
<accession>A0A8H5FQ97</accession>
<dbReference type="Gene3D" id="1.25.40.10">
    <property type="entry name" value="Tetratricopeptide repeat domain"/>
    <property type="match status" value="1"/>
</dbReference>
<gene>
    <name evidence="2" type="ORF">D9758_009684</name>
</gene>
<name>A0A8H5FQ97_9AGAR</name>
<evidence type="ECO:0000256" key="1">
    <source>
        <dbReference type="SAM" id="MobiDB-lite"/>
    </source>
</evidence>
<dbReference type="SUPFAM" id="SSF48452">
    <property type="entry name" value="TPR-like"/>
    <property type="match status" value="1"/>
</dbReference>
<proteinExistence type="predicted"/>